<feature type="compositionally biased region" description="Low complexity" evidence="1">
    <location>
        <begin position="16"/>
        <end position="29"/>
    </location>
</feature>
<sequence>MTRKRANQLRGIDTGPDPAASARPAAADGQDAEEHLSGRAAAEAYLDLWETSLERGMRDGLPLPATARRDRG</sequence>
<keyword evidence="3" id="KW-1185">Reference proteome</keyword>
<feature type="region of interest" description="Disordered" evidence="1">
    <location>
        <begin position="1"/>
        <end position="37"/>
    </location>
</feature>
<dbReference type="Proteomes" id="UP000436016">
    <property type="component" value="Unassembled WGS sequence"/>
</dbReference>
<organism evidence="2 3">
    <name type="scientific">Oceanomicrobium pacificus</name>
    <dbReference type="NCBI Taxonomy" id="2692916"/>
    <lineage>
        <taxon>Bacteria</taxon>
        <taxon>Pseudomonadati</taxon>
        <taxon>Pseudomonadota</taxon>
        <taxon>Alphaproteobacteria</taxon>
        <taxon>Rhodobacterales</taxon>
        <taxon>Paracoccaceae</taxon>
        <taxon>Oceanomicrobium</taxon>
    </lineage>
</organism>
<evidence type="ECO:0000313" key="3">
    <source>
        <dbReference type="Proteomes" id="UP000436016"/>
    </source>
</evidence>
<dbReference type="EMBL" id="WUWG01000001">
    <property type="protein sequence ID" value="MXU63994.1"/>
    <property type="molecule type" value="Genomic_DNA"/>
</dbReference>
<evidence type="ECO:0000256" key="1">
    <source>
        <dbReference type="SAM" id="MobiDB-lite"/>
    </source>
</evidence>
<name>A0A6B0TRK5_9RHOB</name>
<proteinExistence type="predicted"/>
<protein>
    <submittedName>
        <fullName evidence="2">Uncharacterized protein</fullName>
    </submittedName>
</protein>
<dbReference type="AlphaFoldDB" id="A0A6B0TRK5"/>
<evidence type="ECO:0000313" key="2">
    <source>
        <dbReference type="EMBL" id="MXU63994.1"/>
    </source>
</evidence>
<reference evidence="2 3" key="1">
    <citation type="submission" date="2019-12" db="EMBL/GenBank/DDBJ databases">
        <title>Strain KN286 was isolated from seawater, which was collected from Caroline Seamount in the tropical western Pacific.</title>
        <authorList>
            <person name="Wang Q."/>
        </authorList>
    </citation>
    <scope>NUCLEOTIDE SEQUENCE [LARGE SCALE GENOMIC DNA]</scope>
    <source>
        <strain evidence="2 3">KN286</strain>
    </source>
</reference>
<dbReference type="RefSeq" id="WP_160851009.1">
    <property type="nucleotide sequence ID" value="NZ_WUWG01000001.1"/>
</dbReference>
<accession>A0A6B0TRK5</accession>
<comment type="caution">
    <text evidence="2">The sequence shown here is derived from an EMBL/GenBank/DDBJ whole genome shotgun (WGS) entry which is preliminary data.</text>
</comment>
<gene>
    <name evidence="2" type="ORF">GSH16_00945</name>
</gene>